<dbReference type="AlphaFoldDB" id="A0A8C3KFR3"/>
<organism evidence="1 2">
    <name type="scientific">Calidris pygmaea</name>
    <name type="common">Spoon-billed sandpiper</name>
    <dbReference type="NCBI Taxonomy" id="425635"/>
    <lineage>
        <taxon>Eukaryota</taxon>
        <taxon>Metazoa</taxon>
        <taxon>Chordata</taxon>
        <taxon>Craniata</taxon>
        <taxon>Vertebrata</taxon>
        <taxon>Euteleostomi</taxon>
        <taxon>Archelosauria</taxon>
        <taxon>Archosauria</taxon>
        <taxon>Dinosauria</taxon>
        <taxon>Saurischia</taxon>
        <taxon>Theropoda</taxon>
        <taxon>Coelurosauria</taxon>
        <taxon>Aves</taxon>
        <taxon>Neognathae</taxon>
        <taxon>Neoaves</taxon>
        <taxon>Charadriiformes</taxon>
        <taxon>Scolopacidae</taxon>
        <taxon>Calidris</taxon>
    </lineage>
</organism>
<sequence>VMTDQEYVLCMWKKRLWPAKVNLVAFIDSVFFRISVSRADAVPLKEECIENIASSLGEEIVKHLLPCVCSGCKIHKTPQPGAQ</sequence>
<reference evidence="1" key="1">
    <citation type="submission" date="2025-08" db="UniProtKB">
        <authorList>
            <consortium name="Ensembl"/>
        </authorList>
    </citation>
    <scope>IDENTIFICATION</scope>
</reference>
<keyword evidence="2" id="KW-1185">Reference proteome</keyword>
<protein>
    <submittedName>
        <fullName evidence="1">Uncharacterized protein</fullName>
    </submittedName>
</protein>
<evidence type="ECO:0000313" key="1">
    <source>
        <dbReference type="Ensembl" id="ENSCPGP00000022378.1"/>
    </source>
</evidence>
<name>A0A8C3KFR3_9CHAR</name>
<reference evidence="1" key="2">
    <citation type="submission" date="2025-09" db="UniProtKB">
        <authorList>
            <consortium name="Ensembl"/>
        </authorList>
    </citation>
    <scope>IDENTIFICATION</scope>
</reference>
<accession>A0A8C3KFR3</accession>
<dbReference type="Proteomes" id="UP000694419">
    <property type="component" value="Unplaced"/>
</dbReference>
<proteinExistence type="predicted"/>
<evidence type="ECO:0000313" key="2">
    <source>
        <dbReference type="Proteomes" id="UP000694419"/>
    </source>
</evidence>
<dbReference type="Ensembl" id="ENSCPGT00000024472.1">
    <property type="protein sequence ID" value="ENSCPGP00000022378.1"/>
    <property type="gene ID" value="ENSCPGG00000015535.1"/>
</dbReference>